<dbReference type="Proteomes" id="UP000199400">
    <property type="component" value="Unassembled WGS sequence"/>
</dbReference>
<dbReference type="GO" id="GO:0005509">
    <property type="term" value="F:calcium ion binding"/>
    <property type="evidence" value="ECO:0007669"/>
    <property type="project" value="InterPro"/>
</dbReference>
<dbReference type="InterPro" id="IPR050330">
    <property type="entry name" value="Bact_OuterMem_StrucFunc"/>
</dbReference>
<dbReference type="Gene3D" id="3.30.1330.60">
    <property type="entry name" value="OmpA-like domain"/>
    <property type="match status" value="1"/>
</dbReference>
<dbReference type="GO" id="GO:0015288">
    <property type="term" value="F:porin activity"/>
    <property type="evidence" value="ECO:0007669"/>
    <property type="project" value="UniProtKB-KW"/>
</dbReference>
<dbReference type="Pfam" id="PF02412">
    <property type="entry name" value="TSP_3"/>
    <property type="match status" value="3"/>
</dbReference>
<evidence type="ECO:0000256" key="3">
    <source>
        <dbReference type="ARBA" id="ARBA00022452"/>
    </source>
</evidence>
<dbReference type="EMBL" id="FOMX01000031">
    <property type="protein sequence ID" value="SFF14173.1"/>
    <property type="molecule type" value="Genomic_DNA"/>
</dbReference>
<keyword evidence="4" id="KW-0812">Transmembrane</keyword>
<evidence type="ECO:0000256" key="6">
    <source>
        <dbReference type="ARBA" id="ARBA00023065"/>
    </source>
</evidence>
<keyword evidence="6" id="KW-0406">Ion transport</keyword>
<dbReference type="STRING" id="54.SAMN02745121_07140"/>
<feature type="region of interest" description="Disordered" evidence="11">
    <location>
        <begin position="23"/>
        <end position="64"/>
    </location>
</feature>
<dbReference type="PRINTS" id="PR01023">
    <property type="entry name" value="NAFLGMOTY"/>
</dbReference>
<dbReference type="PANTHER" id="PTHR30329:SF21">
    <property type="entry name" value="LIPOPROTEIN YIAD-RELATED"/>
    <property type="match status" value="1"/>
</dbReference>
<evidence type="ECO:0000256" key="2">
    <source>
        <dbReference type="ARBA" id="ARBA00022448"/>
    </source>
</evidence>
<evidence type="ECO:0000256" key="9">
    <source>
        <dbReference type="ARBA" id="ARBA00023237"/>
    </source>
</evidence>
<evidence type="ECO:0000256" key="10">
    <source>
        <dbReference type="PROSITE-ProRule" id="PRU00473"/>
    </source>
</evidence>
<feature type="domain" description="OmpA-like" evidence="13">
    <location>
        <begin position="373"/>
        <end position="487"/>
    </location>
</feature>
<keyword evidence="15" id="KW-1185">Reference proteome</keyword>
<proteinExistence type="predicted"/>
<name>A0A1I2GAH9_9BACT</name>
<feature type="compositionally biased region" description="Basic and acidic residues" evidence="11">
    <location>
        <begin position="244"/>
        <end position="261"/>
    </location>
</feature>
<reference evidence="15" key="1">
    <citation type="submission" date="2016-10" db="EMBL/GenBank/DDBJ databases">
        <authorList>
            <person name="Varghese N."/>
            <person name="Submissions S."/>
        </authorList>
    </citation>
    <scope>NUCLEOTIDE SEQUENCE [LARGE SCALE GENOMIC DNA]</scope>
    <source>
        <strain evidence="15">ATCC 25963</strain>
    </source>
</reference>
<dbReference type="InterPro" id="IPR011250">
    <property type="entry name" value="OMP/PagP_B-barrel"/>
</dbReference>
<keyword evidence="3" id="KW-1134">Transmembrane beta strand</keyword>
<feature type="region of interest" description="Disordered" evidence="11">
    <location>
        <begin position="243"/>
        <end position="273"/>
    </location>
</feature>
<dbReference type="SUPFAM" id="SSF103088">
    <property type="entry name" value="OmpA-like"/>
    <property type="match status" value="1"/>
</dbReference>
<dbReference type="CDD" id="cd07185">
    <property type="entry name" value="OmpA_C-like"/>
    <property type="match status" value="1"/>
</dbReference>
<keyword evidence="7" id="KW-0626">Porin</keyword>
<protein>
    <submittedName>
        <fullName evidence="14">Thrombospondin type 3 repeat-containing protein</fullName>
    </submittedName>
</protein>
<dbReference type="PRINTS" id="PR01021">
    <property type="entry name" value="OMPADOMAIN"/>
</dbReference>
<evidence type="ECO:0000256" key="8">
    <source>
        <dbReference type="ARBA" id="ARBA00023136"/>
    </source>
</evidence>
<feature type="region of interest" description="Disordered" evidence="11">
    <location>
        <begin position="296"/>
        <end position="367"/>
    </location>
</feature>
<dbReference type="InterPro" id="IPR006664">
    <property type="entry name" value="OMP_bac"/>
</dbReference>
<accession>A0A1I2GAH9</accession>
<evidence type="ECO:0000256" key="7">
    <source>
        <dbReference type="ARBA" id="ARBA00023114"/>
    </source>
</evidence>
<dbReference type="InterPro" id="IPR006665">
    <property type="entry name" value="OmpA-like"/>
</dbReference>
<evidence type="ECO:0000256" key="11">
    <source>
        <dbReference type="SAM" id="MobiDB-lite"/>
    </source>
</evidence>
<evidence type="ECO:0000256" key="1">
    <source>
        <dbReference type="ARBA" id="ARBA00004571"/>
    </source>
</evidence>
<dbReference type="InterPro" id="IPR003367">
    <property type="entry name" value="Thrombospondin_3-like_rpt"/>
</dbReference>
<dbReference type="GO" id="GO:0006811">
    <property type="term" value="P:monoatomic ion transport"/>
    <property type="evidence" value="ECO:0007669"/>
    <property type="project" value="UniProtKB-KW"/>
</dbReference>
<evidence type="ECO:0000259" key="13">
    <source>
        <dbReference type="PROSITE" id="PS51123"/>
    </source>
</evidence>
<dbReference type="AlphaFoldDB" id="A0A1I2GAH9"/>
<organism evidence="14 15">
    <name type="scientific">Nannocystis exedens</name>
    <dbReference type="NCBI Taxonomy" id="54"/>
    <lineage>
        <taxon>Bacteria</taxon>
        <taxon>Pseudomonadati</taxon>
        <taxon>Myxococcota</taxon>
        <taxon>Polyangia</taxon>
        <taxon>Nannocystales</taxon>
        <taxon>Nannocystaceae</taxon>
        <taxon>Nannocystis</taxon>
    </lineage>
</organism>
<keyword evidence="9" id="KW-0998">Cell outer membrane</keyword>
<comment type="subcellular location">
    <subcellularLocation>
        <location evidence="1">Cell outer membrane</location>
        <topology evidence="1">Multi-pass membrane protein</topology>
    </subcellularLocation>
</comment>
<dbReference type="GO" id="GO:0007155">
    <property type="term" value="P:cell adhesion"/>
    <property type="evidence" value="ECO:0007669"/>
    <property type="project" value="InterPro"/>
</dbReference>
<evidence type="ECO:0000313" key="15">
    <source>
        <dbReference type="Proteomes" id="UP000199400"/>
    </source>
</evidence>
<dbReference type="InterPro" id="IPR028974">
    <property type="entry name" value="TSP_type-3_rpt"/>
</dbReference>
<feature type="compositionally biased region" description="Basic and acidic residues" evidence="11">
    <location>
        <begin position="336"/>
        <end position="350"/>
    </location>
</feature>
<gene>
    <name evidence="14" type="ORF">SAMN02745121_07140</name>
</gene>
<feature type="chain" id="PRO_5011577878" evidence="12">
    <location>
        <begin position="24"/>
        <end position="487"/>
    </location>
</feature>
<evidence type="ECO:0000256" key="4">
    <source>
        <dbReference type="ARBA" id="ARBA00022692"/>
    </source>
</evidence>
<dbReference type="Pfam" id="PF00691">
    <property type="entry name" value="OmpA"/>
    <property type="match status" value="1"/>
</dbReference>
<dbReference type="SUPFAM" id="SSF56925">
    <property type="entry name" value="OMPA-like"/>
    <property type="match status" value="1"/>
</dbReference>
<evidence type="ECO:0000313" key="14">
    <source>
        <dbReference type="EMBL" id="SFF14173.1"/>
    </source>
</evidence>
<keyword evidence="8 10" id="KW-0472">Membrane</keyword>
<dbReference type="Gene3D" id="4.10.1080.10">
    <property type="entry name" value="TSP type-3 repeat"/>
    <property type="match status" value="1"/>
</dbReference>
<keyword evidence="2" id="KW-0813">Transport</keyword>
<dbReference type="GO" id="GO:0009279">
    <property type="term" value="C:cell outer membrane"/>
    <property type="evidence" value="ECO:0007669"/>
    <property type="project" value="UniProtKB-SubCell"/>
</dbReference>
<dbReference type="GO" id="GO:0046930">
    <property type="term" value="C:pore complex"/>
    <property type="evidence" value="ECO:0007669"/>
    <property type="project" value="UniProtKB-KW"/>
</dbReference>
<dbReference type="InterPro" id="IPR036737">
    <property type="entry name" value="OmpA-like_sf"/>
</dbReference>
<dbReference type="SUPFAM" id="SSF103647">
    <property type="entry name" value="TSP type-3 repeat"/>
    <property type="match status" value="1"/>
</dbReference>
<feature type="compositionally biased region" description="Basic and acidic residues" evidence="11">
    <location>
        <begin position="305"/>
        <end position="328"/>
    </location>
</feature>
<dbReference type="PROSITE" id="PS51123">
    <property type="entry name" value="OMPA_2"/>
    <property type="match status" value="1"/>
</dbReference>
<dbReference type="Gene3D" id="2.40.160.20">
    <property type="match status" value="1"/>
</dbReference>
<feature type="signal peptide" evidence="12">
    <location>
        <begin position="1"/>
        <end position="23"/>
    </location>
</feature>
<feature type="region of interest" description="Disordered" evidence="11">
    <location>
        <begin position="453"/>
        <end position="487"/>
    </location>
</feature>
<sequence length="487" mass="51818">MSKLSLPVAAAVVLSSLSLPAAAQEPEGAKAEGSISLAPAGAEAKGDAKAGKKKREKKAKDRSGVPWIKRYRPTAMSGEFGIFAGLMFPARDHELYLPPQPGEPPNWQPYKTVAPDIGLRAGFYPLSFLGLELEGAIMPTKTENDGKGAVLGGFRGYALAQLPYRISPFVLIGAGLLGTSGLGGDVDPAIHFGGGVKFYINDYLALRLDVRDNATAQYAIDGGRTHHLEVLLGLSFVLRKKQPAAKDDPDSDGDGFKDSVDKCPTTPGVAPDGCPVAVEGDADGDGFLDSVDACPQEPGIAPDGCPEKDRDGDGFVDSKDKCPDDKGIAPDGCPLPDKDKDGIPDRDDKCPAIPETRNNYQDDDGCADEVPRAVTKFTGVIKGIYFDVDKDTIKKTSRGTLDNAVRVLKDFPSVKVEISGHTDSSGDRDHNVDLSKRRADAVKKYLTDKGIDSARITTRGAGPDEPIADNNTKAGKAKNRRIEFKLQ</sequence>
<dbReference type="PANTHER" id="PTHR30329">
    <property type="entry name" value="STATOR ELEMENT OF FLAGELLAR MOTOR COMPLEX"/>
    <property type="match status" value="1"/>
</dbReference>
<evidence type="ECO:0000256" key="5">
    <source>
        <dbReference type="ARBA" id="ARBA00022729"/>
    </source>
</evidence>
<evidence type="ECO:0000256" key="12">
    <source>
        <dbReference type="SAM" id="SignalP"/>
    </source>
</evidence>
<keyword evidence="5 12" id="KW-0732">Signal</keyword>
<dbReference type="RefSeq" id="WP_170135376.1">
    <property type="nucleotide sequence ID" value="NZ_FOMX01000031.1"/>
</dbReference>